<dbReference type="AlphaFoldDB" id="A0A2S8GCY7"/>
<evidence type="ECO:0000256" key="1">
    <source>
        <dbReference type="SAM" id="MobiDB-lite"/>
    </source>
</evidence>
<keyword evidence="2" id="KW-1133">Transmembrane helix</keyword>
<feature type="compositionally biased region" description="Basic and acidic residues" evidence="1">
    <location>
        <begin position="312"/>
        <end position="322"/>
    </location>
</feature>
<comment type="caution">
    <text evidence="4">The sequence shown here is derived from an EMBL/GenBank/DDBJ whole genome shotgun (WGS) entry which is preliminary data.</text>
</comment>
<dbReference type="Proteomes" id="UP000237819">
    <property type="component" value="Unassembled WGS sequence"/>
</dbReference>
<feature type="compositionally biased region" description="Basic and acidic residues" evidence="1">
    <location>
        <begin position="134"/>
        <end position="166"/>
    </location>
</feature>
<feature type="transmembrane region" description="Helical" evidence="2">
    <location>
        <begin position="73"/>
        <end position="106"/>
    </location>
</feature>
<feature type="transmembrane region" description="Helical" evidence="2">
    <location>
        <begin position="261"/>
        <end position="281"/>
    </location>
</feature>
<feature type="transmembrane region" description="Helical" evidence="2">
    <location>
        <begin position="42"/>
        <end position="61"/>
    </location>
</feature>
<dbReference type="RefSeq" id="WP_105338913.1">
    <property type="nucleotide sequence ID" value="NZ_PUHZ01000025.1"/>
</dbReference>
<feature type="transmembrane region" description="Helical" evidence="2">
    <location>
        <begin position="190"/>
        <end position="209"/>
    </location>
</feature>
<name>A0A2S8GCY7_9BACT</name>
<feature type="transmembrane region" description="Helical" evidence="2">
    <location>
        <begin position="218"/>
        <end position="241"/>
    </location>
</feature>
<dbReference type="InterPro" id="IPR025403">
    <property type="entry name" value="TgpA-like_C"/>
</dbReference>
<keyword evidence="2" id="KW-0472">Membrane</keyword>
<feature type="region of interest" description="Disordered" evidence="1">
    <location>
        <begin position="303"/>
        <end position="497"/>
    </location>
</feature>
<keyword evidence="2" id="KW-0812">Transmembrane</keyword>
<evidence type="ECO:0000259" key="3">
    <source>
        <dbReference type="Pfam" id="PF13559"/>
    </source>
</evidence>
<evidence type="ECO:0000313" key="4">
    <source>
        <dbReference type="EMBL" id="PQO42332.1"/>
    </source>
</evidence>
<protein>
    <recommendedName>
        <fullName evidence="3">Protein-glutamine gamma-glutamyltransferase-like C-terminal domain-containing protein</fullName>
    </recommendedName>
</protein>
<dbReference type="EMBL" id="PUHZ01000025">
    <property type="protein sequence ID" value="PQO42332.1"/>
    <property type="molecule type" value="Genomic_DNA"/>
</dbReference>
<feature type="region of interest" description="Disordered" evidence="1">
    <location>
        <begin position="548"/>
        <end position="568"/>
    </location>
</feature>
<evidence type="ECO:0000313" key="5">
    <source>
        <dbReference type="Proteomes" id="UP000237819"/>
    </source>
</evidence>
<feature type="compositionally biased region" description="Low complexity" evidence="1">
    <location>
        <begin position="479"/>
        <end position="496"/>
    </location>
</feature>
<evidence type="ECO:0000256" key="2">
    <source>
        <dbReference type="SAM" id="Phobius"/>
    </source>
</evidence>
<dbReference type="Pfam" id="PF13559">
    <property type="entry name" value="DUF4129"/>
    <property type="match status" value="1"/>
</dbReference>
<feature type="compositionally biased region" description="Basic and acidic residues" evidence="1">
    <location>
        <begin position="333"/>
        <end position="384"/>
    </location>
</feature>
<reference evidence="4 5" key="1">
    <citation type="submission" date="2018-02" db="EMBL/GenBank/DDBJ databases">
        <title>Comparative genomes isolates from brazilian mangrove.</title>
        <authorList>
            <person name="Araujo J.E."/>
            <person name="Taketani R.G."/>
            <person name="Silva M.C.P."/>
            <person name="Loureco M.V."/>
            <person name="Andreote F.D."/>
        </authorList>
    </citation>
    <scope>NUCLEOTIDE SEQUENCE [LARGE SCALE GENOMIC DNA]</scope>
    <source>
        <strain evidence="4 5">Nap-Phe MGV</strain>
    </source>
</reference>
<gene>
    <name evidence="4" type="ORF">C5Y93_28770</name>
</gene>
<feature type="domain" description="Protein-glutamine gamma-glutamyltransferase-like C-terminal" evidence="3">
    <location>
        <begin position="593"/>
        <end position="660"/>
    </location>
</feature>
<organism evidence="4 5">
    <name type="scientific">Blastopirellula marina</name>
    <dbReference type="NCBI Taxonomy" id="124"/>
    <lineage>
        <taxon>Bacteria</taxon>
        <taxon>Pseudomonadati</taxon>
        <taxon>Planctomycetota</taxon>
        <taxon>Planctomycetia</taxon>
        <taxon>Pirellulales</taxon>
        <taxon>Pirellulaceae</taxon>
        <taxon>Blastopirellula</taxon>
    </lineage>
</organism>
<feature type="region of interest" description="Disordered" evidence="1">
    <location>
        <begin position="133"/>
        <end position="166"/>
    </location>
</feature>
<feature type="compositionally biased region" description="Low complexity" evidence="1">
    <location>
        <begin position="455"/>
        <end position="471"/>
    </location>
</feature>
<proteinExistence type="predicted"/>
<feature type="compositionally biased region" description="Basic and acidic residues" evidence="1">
    <location>
        <begin position="425"/>
        <end position="449"/>
    </location>
</feature>
<dbReference type="OrthoDB" id="289048at2"/>
<accession>A0A2S8GCY7</accession>
<feature type="transmembrane region" description="Helical" evidence="2">
    <location>
        <begin position="12"/>
        <end position="36"/>
    </location>
</feature>
<feature type="transmembrane region" description="Helical" evidence="2">
    <location>
        <begin position="507"/>
        <end position="525"/>
    </location>
</feature>
<sequence>MRPRLTELDYAIIAVAPALIMVLIGSLMLFAVGLFYQGPFSLRLNWIVCMFVLGSVSLTRVHIEEGMGRSAFLGAAFGGVMLLAVWTLASDAILLAALLLMAAWWLSTRLVYDCTVLEQSIDASKKGLMQWIRPNKDEEQDERPKASEPKPEPAIEGVTGREEDDRPSTFAEKIDAWLNPTNTKFAPGAWVVYFSLGALPIFGFGQAFASQHSSVSSWYLFTLLVAYVFAALCLLVTTSFLGLRRYLQQRGVVMPLSMTGAWLGVGFGVVALTLIIVAILPRPNAEYDLAKIPFYDDNHERKASKYAQGSEGTKDNRKDRAGTTENQDQADEDSQKSNETRADGKQPGDKTDENAKQSKQGKSDESKNDSDGQSKGDGDKKDESGEGDSESGEKSSEQSDSSDGDSGKQQGENKSGEQNQQGKQGDQKSSDGDKGESSQQESKGEKNAGEEDSGSEGQKQSNESESNSQEEPSGEGEQQEQSSEESSQSESSSSNSFSFNLPGLANLVKLIVYAGVAALIVYLVWKFHEDIAKAWAEFWASLFGRKKKEGEDAEEEGPQPQKPRRRFSSFRNPFQDPAWKKKPAEEWVRYSFAALEAWADEHGHARKEEQTPGEFATMLEQQFDELTGNIRRAADLYGQVAYGSGRAPGETLEVLRKLWQNLTRAA</sequence>